<dbReference type="Gene3D" id="1.10.150.20">
    <property type="entry name" value="5' to 3' exonuclease, C-terminal subdomain"/>
    <property type="match status" value="1"/>
</dbReference>
<dbReference type="GO" id="GO:0003887">
    <property type="term" value="F:DNA-directed DNA polymerase activity"/>
    <property type="evidence" value="ECO:0007669"/>
    <property type="project" value="InterPro"/>
</dbReference>
<feature type="domain" description="UmuC" evidence="2">
    <location>
        <begin position="15"/>
        <end position="202"/>
    </location>
</feature>
<dbReference type="InterPro" id="IPR036775">
    <property type="entry name" value="DNA_pol_Y-fam_lit_finger_sf"/>
</dbReference>
<comment type="caution">
    <text evidence="3">The sequence shown here is derived from an EMBL/GenBank/DDBJ whole genome shotgun (WGS) entry which is preliminary data.</text>
</comment>
<dbReference type="EMBL" id="AFPZ01000008">
    <property type="protein sequence ID" value="EGQ27855.1"/>
    <property type="molecule type" value="Genomic_DNA"/>
</dbReference>
<dbReference type="Pfam" id="PF00817">
    <property type="entry name" value="IMS"/>
    <property type="match status" value="1"/>
</dbReference>
<dbReference type="SUPFAM" id="SSF56672">
    <property type="entry name" value="DNA/RNA polymerases"/>
    <property type="match status" value="1"/>
</dbReference>
<dbReference type="InterPro" id="IPR017961">
    <property type="entry name" value="DNA_pol_Y-fam_little_finger"/>
</dbReference>
<dbReference type="Proteomes" id="UP000005316">
    <property type="component" value="Unassembled WGS sequence"/>
</dbReference>
<dbReference type="GO" id="GO:0005829">
    <property type="term" value="C:cytosol"/>
    <property type="evidence" value="ECO:0007669"/>
    <property type="project" value="TreeGrafter"/>
</dbReference>
<comment type="similarity">
    <text evidence="1">Belongs to the DNA polymerase type-Y family.</text>
</comment>
<dbReference type="HOGENOM" id="CLU_012348_5_0_9"/>
<dbReference type="InterPro" id="IPR043502">
    <property type="entry name" value="DNA/RNA_pol_sf"/>
</dbReference>
<dbReference type="GO" id="GO:0042276">
    <property type="term" value="P:error-prone translesion synthesis"/>
    <property type="evidence" value="ECO:0007669"/>
    <property type="project" value="TreeGrafter"/>
</dbReference>
<dbReference type="eggNOG" id="COG0389">
    <property type="taxonomic scope" value="Bacteria"/>
</dbReference>
<dbReference type="GO" id="GO:0006281">
    <property type="term" value="P:DNA repair"/>
    <property type="evidence" value="ECO:0007669"/>
    <property type="project" value="InterPro"/>
</dbReference>
<dbReference type="GO" id="GO:0003684">
    <property type="term" value="F:damaged DNA binding"/>
    <property type="evidence" value="ECO:0007669"/>
    <property type="project" value="InterPro"/>
</dbReference>
<dbReference type="InterPro" id="IPR053848">
    <property type="entry name" value="IMS_HHH_1"/>
</dbReference>
<dbReference type="GO" id="GO:0009432">
    <property type="term" value="P:SOS response"/>
    <property type="evidence" value="ECO:0007669"/>
    <property type="project" value="TreeGrafter"/>
</dbReference>
<dbReference type="SUPFAM" id="SSF100879">
    <property type="entry name" value="Lesion bypass DNA polymerase (Y-family), little finger domain"/>
    <property type="match status" value="1"/>
</dbReference>
<dbReference type="InterPro" id="IPR043128">
    <property type="entry name" value="Rev_trsase/Diguanyl_cyclase"/>
</dbReference>
<name>F9DN10_9BACL</name>
<evidence type="ECO:0000313" key="4">
    <source>
        <dbReference type="Proteomes" id="UP000005316"/>
    </source>
</evidence>
<dbReference type="Pfam" id="PF11799">
    <property type="entry name" value="IMS_C"/>
    <property type="match status" value="1"/>
</dbReference>
<dbReference type="PROSITE" id="PS50173">
    <property type="entry name" value="UMUC"/>
    <property type="match status" value="1"/>
</dbReference>
<dbReference type="InterPro" id="IPR001126">
    <property type="entry name" value="UmuC"/>
</dbReference>
<dbReference type="InterPro" id="IPR050116">
    <property type="entry name" value="DNA_polymerase-Y"/>
</dbReference>
<evidence type="ECO:0000259" key="2">
    <source>
        <dbReference type="PROSITE" id="PS50173"/>
    </source>
</evidence>
<evidence type="ECO:0000313" key="3">
    <source>
        <dbReference type="EMBL" id="EGQ27855.1"/>
    </source>
</evidence>
<dbReference type="PANTHER" id="PTHR11076">
    <property type="entry name" value="DNA REPAIR POLYMERASE UMUC / TRANSFERASE FAMILY MEMBER"/>
    <property type="match status" value="1"/>
</dbReference>
<accession>F9DN10</accession>
<reference evidence="3 4" key="1">
    <citation type="submission" date="2011-04" db="EMBL/GenBank/DDBJ databases">
        <authorList>
            <person name="Muzny D."/>
            <person name="Qin X."/>
            <person name="Deng J."/>
            <person name="Jiang H."/>
            <person name="Liu Y."/>
            <person name="Qu J."/>
            <person name="Song X.-Z."/>
            <person name="Zhang L."/>
            <person name="Thornton R."/>
            <person name="Coyle M."/>
            <person name="Francisco L."/>
            <person name="Jackson L."/>
            <person name="Javaid M."/>
            <person name="Korchina V."/>
            <person name="Kovar C."/>
            <person name="Mata R."/>
            <person name="Mathew T."/>
            <person name="Ngo R."/>
            <person name="Nguyen L."/>
            <person name="Nguyen N."/>
            <person name="Okwuonu G."/>
            <person name="Ongeri F."/>
            <person name="Pham C."/>
            <person name="Simmons D."/>
            <person name="Wilczek-Boney K."/>
            <person name="Hale W."/>
            <person name="Jakkamsetti A."/>
            <person name="Pham P."/>
            <person name="Ruth R."/>
            <person name="San Lucas F."/>
            <person name="Warren J."/>
            <person name="Zhang J."/>
            <person name="Zhao Z."/>
            <person name="Zhou C."/>
            <person name="Zhu D."/>
            <person name="Lee S."/>
            <person name="Bess C."/>
            <person name="Blankenburg K."/>
            <person name="Forbes L."/>
            <person name="Fu Q."/>
            <person name="Gubbala S."/>
            <person name="Hirani K."/>
            <person name="Jayaseelan J.C."/>
            <person name="Lara F."/>
            <person name="Munidasa M."/>
            <person name="Palculict T."/>
            <person name="Patil S."/>
            <person name="Pu L.-L."/>
            <person name="Saada N."/>
            <person name="Tang L."/>
            <person name="Weissenberger G."/>
            <person name="Zhu Y."/>
            <person name="Hemphill L."/>
            <person name="Shang Y."/>
            <person name="Youmans B."/>
            <person name="Ayvaz T."/>
            <person name="Ross M."/>
            <person name="Santibanez J."/>
            <person name="Aqrawi P."/>
            <person name="Gross S."/>
            <person name="Joshi V."/>
            <person name="Fowler G."/>
            <person name="Nazareth L."/>
            <person name="Reid J."/>
            <person name="Worley K."/>
            <person name="Petrosino J."/>
            <person name="Highlander S."/>
            <person name="Gibbs R."/>
        </authorList>
    </citation>
    <scope>NUCLEOTIDE SEQUENCE [LARGE SCALE GENOMIC DNA]</scope>
    <source>
        <strain evidence="3 4">2681</strain>
    </source>
</reference>
<dbReference type="CDD" id="cd01700">
    <property type="entry name" value="PolY_Pol_V_umuC"/>
    <property type="match status" value="1"/>
</dbReference>
<dbReference type="STRING" id="759851.SAMN04244570_0781"/>
<organism evidence="3 4">
    <name type="scientific">Sporosarcina newyorkensis 2681</name>
    <dbReference type="NCBI Taxonomy" id="1027292"/>
    <lineage>
        <taxon>Bacteria</taxon>
        <taxon>Bacillati</taxon>
        <taxon>Bacillota</taxon>
        <taxon>Bacilli</taxon>
        <taxon>Bacillales</taxon>
        <taxon>Caryophanaceae</taxon>
        <taxon>Sporosarcina</taxon>
    </lineage>
</organism>
<dbReference type="PANTHER" id="PTHR11076:SF35">
    <property type="entry name" value="DNA REPAIR PROTEIN HOMOLOG YOBH"/>
    <property type="match status" value="1"/>
</dbReference>
<dbReference type="Gene3D" id="3.40.1170.60">
    <property type="match status" value="1"/>
</dbReference>
<dbReference type="Gene3D" id="3.30.70.270">
    <property type="match status" value="1"/>
</dbReference>
<sequence>MGVKVMTEHLPHRQIACLDMRSFYASCAAAMEGLDVMKVPIAIIGDIERKGGVVLAASPPLKKQFGIKTGMRLYEIPNDASIHLIEPKMQFFIDVSMELTKLLNRYVPKEAIHVYSIDESFVDFTGTEKLWGPLDDIIYRIQDELYRQFQLHSACGVGPNMLLAKLALDLEAKKTGVAYWTYEDVPKKLWPVSPLRNMWGIGRRMERTLEDMGIYSVGDLARTPLERLEKKFGVMGNQLYYHAHGIDYSTLGSVLIKGQISYGKGQTLLRDYIKMNEILTVLLEMCEDTAMRARLAGKKGRTVQLSFGYSKHALGGGFQRRKTLAEATNETLVIYHTCVELLETYHDGRPVRHISVTLTNLETEHGIQLDLFKPTNWKQQRIGHVMDELRLKYGSTAILRAVSITSGGTAYRRNKLIGGHYK</sequence>
<dbReference type="Pfam" id="PF21999">
    <property type="entry name" value="IMS_HHH_1"/>
    <property type="match status" value="1"/>
</dbReference>
<protein>
    <submittedName>
        <fullName evidence="3">ImpB/MucB/SamB family protein</fullName>
    </submittedName>
</protein>
<gene>
    <name evidence="3" type="primary">uvrX</name>
    <name evidence="3" type="ORF">HMPREF9372_0190</name>
</gene>
<proteinExistence type="inferred from homology"/>
<dbReference type="AlphaFoldDB" id="F9DN10"/>
<evidence type="ECO:0000256" key="1">
    <source>
        <dbReference type="ARBA" id="ARBA00010945"/>
    </source>
</evidence>
<dbReference type="Gene3D" id="3.30.1490.100">
    <property type="entry name" value="DNA polymerase, Y-family, little finger domain"/>
    <property type="match status" value="1"/>
</dbReference>